<evidence type="ECO:0000313" key="2">
    <source>
        <dbReference type="EMBL" id="KIW63688.1"/>
    </source>
</evidence>
<dbReference type="Pfam" id="PF06985">
    <property type="entry name" value="HET"/>
    <property type="match status" value="1"/>
</dbReference>
<proteinExistence type="predicted"/>
<evidence type="ECO:0000259" key="1">
    <source>
        <dbReference type="Pfam" id="PF06985"/>
    </source>
</evidence>
<accession>A0A0D2F6V0</accession>
<sequence>MALRQAIWDAFKAFPTWSRNAPVCQACAQRLRAWPIEKYDHEAISTGTKEPSEFSFEVTRDVLAESALTACPLCTIAMHTMRLHPTVNTLTVRYQLLNTNPQLDPGNLDLFRVWETWSDTDTDGQQQQQHQSVYDFWMYAYAENPAAALFKTRPVNPAVAAPSAFQRAREWIDECCASHPDCPKLETPPLPTRVIDVGTPASDENPRLVVTNGLNGQYAALSYCWGGEQPDSLRQDRLPAYSREIPTEKLPQTIKDAVTVTRNLGLRYLWVDSLCIIQDSELDKRSEISRMRLIFRHAFVTISAATARTVLAGFLHQRPLPLPSVSIPITCPDGADGTVSLYQDAGESHLLYSDSDHPIEARAWTLEEKVLSPRVLLYSSTHLRWLCDSRQYSDGGAQENFMDYDAARYRLPLEMRAETPHPSRNNVPTESVYSSWRILVGEYTKRRLTAPRDKLRAIGGLAEQYARITNDVYCSGLWKSQLPTELLWRRNSLTKAGRPRERPTGYRAPSWSWASIDGEVAMKGSQIEAVEFEVLDCVVVPLHAWAPYGEVDRADLRLRARTRQIWWHRIKERYSEHEGGAEMGVGIADALDDSMPASLAVLGLAISANHGLILMRECDDSDRYTRVGWLYFDEDLLFRQTEMSEVTIV</sequence>
<dbReference type="EMBL" id="KN846961">
    <property type="protein sequence ID" value="KIW63688.1"/>
    <property type="molecule type" value="Genomic_DNA"/>
</dbReference>
<dbReference type="HOGENOM" id="CLU_002639_6_2_1"/>
<gene>
    <name evidence="2" type="ORF">PV04_08671</name>
</gene>
<feature type="domain" description="Heterokaryon incompatibility" evidence="1">
    <location>
        <begin position="218"/>
        <end position="368"/>
    </location>
</feature>
<dbReference type="AlphaFoldDB" id="A0A0D2F6V0"/>
<dbReference type="PANTHER" id="PTHR33112">
    <property type="entry name" value="DOMAIN PROTEIN, PUTATIVE-RELATED"/>
    <property type="match status" value="1"/>
</dbReference>
<keyword evidence="3" id="KW-1185">Reference proteome</keyword>
<evidence type="ECO:0000313" key="3">
    <source>
        <dbReference type="Proteomes" id="UP000054266"/>
    </source>
</evidence>
<protein>
    <recommendedName>
        <fullName evidence="1">Heterokaryon incompatibility domain-containing protein</fullName>
    </recommendedName>
</protein>
<reference evidence="2 3" key="1">
    <citation type="submission" date="2015-01" db="EMBL/GenBank/DDBJ databases">
        <title>The Genome Sequence of Capronia semiimmersa CBS27337.</title>
        <authorList>
            <consortium name="The Broad Institute Genomics Platform"/>
            <person name="Cuomo C."/>
            <person name="de Hoog S."/>
            <person name="Gorbushina A."/>
            <person name="Stielow B."/>
            <person name="Teixiera M."/>
            <person name="Abouelleil A."/>
            <person name="Chapman S.B."/>
            <person name="Priest M."/>
            <person name="Young S.K."/>
            <person name="Wortman J."/>
            <person name="Nusbaum C."/>
            <person name="Birren B."/>
        </authorList>
    </citation>
    <scope>NUCLEOTIDE SEQUENCE [LARGE SCALE GENOMIC DNA]</scope>
    <source>
        <strain evidence="2 3">CBS 27337</strain>
    </source>
</reference>
<dbReference type="Proteomes" id="UP000054266">
    <property type="component" value="Unassembled WGS sequence"/>
</dbReference>
<dbReference type="STRING" id="5601.A0A0D2F6V0"/>
<name>A0A0D2F6V0_9EURO</name>
<dbReference type="PANTHER" id="PTHR33112:SF16">
    <property type="entry name" value="HETEROKARYON INCOMPATIBILITY DOMAIN-CONTAINING PROTEIN"/>
    <property type="match status" value="1"/>
</dbReference>
<dbReference type="InterPro" id="IPR010730">
    <property type="entry name" value="HET"/>
</dbReference>
<organism evidence="2 3">
    <name type="scientific">Phialophora macrospora</name>
    <dbReference type="NCBI Taxonomy" id="1851006"/>
    <lineage>
        <taxon>Eukaryota</taxon>
        <taxon>Fungi</taxon>
        <taxon>Dikarya</taxon>
        <taxon>Ascomycota</taxon>
        <taxon>Pezizomycotina</taxon>
        <taxon>Eurotiomycetes</taxon>
        <taxon>Chaetothyriomycetidae</taxon>
        <taxon>Chaetothyriales</taxon>
        <taxon>Herpotrichiellaceae</taxon>
        <taxon>Phialophora</taxon>
    </lineage>
</organism>